<dbReference type="EMBL" id="SMFL01000001">
    <property type="protein sequence ID" value="TDE18366.1"/>
    <property type="molecule type" value="Genomic_DNA"/>
</dbReference>
<accession>A0A4R5DUZ9</accession>
<dbReference type="InterPro" id="IPR000772">
    <property type="entry name" value="Ricin_B_lectin"/>
</dbReference>
<dbReference type="Pfam" id="PF14200">
    <property type="entry name" value="RicinB_lectin_2"/>
    <property type="match status" value="1"/>
</dbReference>
<gene>
    <name evidence="3" type="ORF">E0F88_02155</name>
</gene>
<dbReference type="Gene3D" id="2.80.10.50">
    <property type="match status" value="1"/>
</dbReference>
<feature type="domain" description="Ricin B lectin" evidence="2">
    <location>
        <begin position="186"/>
        <end position="247"/>
    </location>
</feature>
<evidence type="ECO:0000313" key="4">
    <source>
        <dbReference type="Proteomes" id="UP000294850"/>
    </source>
</evidence>
<reference evidence="3 4" key="1">
    <citation type="submission" date="2019-03" db="EMBL/GenBank/DDBJ databases">
        <title>Dyadobacter AR-3-6 sp. nov., isolated from arctic soil.</title>
        <authorList>
            <person name="Chaudhary D.K."/>
        </authorList>
    </citation>
    <scope>NUCLEOTIDE SEQUENCE [LARGE SCALE GENOMIC DNA]</scope>
    <source>
        <strain evidence="3 4">AR-3-6</strain>
    </source>
</reference>
<dbReference type="InterPro" id="IPR035992">
    <property type="entry name" value="Ricin_B-like_lectins"/>
</dbReference>
<sequence>MKVTAELKPLGAAVTCWALVPGLFWITEKVCDVPPLEARAYTAPAYSDGCFVAKKHVAGHYDDGYVITGNSQPSMDLVPGAYQNLFARVTDKAAREKWVYKIIPEINFTQTTFIPSVSSFALNNPNRDWGNSLSSINVQADTPFDALYAPENNNEEHTQVTKAGVDFVKAQLALADQQCSAPVLPLTDGCYTVKAKHSNKYSQPEDGSNGGRLRQYGASGQTNQIFQFETVDGDSYKITSKMTNMVWMHLV</sequence>
<dbReference type="OrthoDB" id="273314at2"/>
<dbReference type="RefSeq" id="WP_131956204.1">
    <property type="nucleotide sequence ID" value="NZ_SMFL01000001.1"/>
</dbReference>
<dbReference type="AlphaFoldDB" id="A0A4R5DUZ9"/>
<feature type="region of interest" description="Disordered" evidence="1">
    <location>
        <begin position="197"/>
        <end position="216"/>
    </location>
</feature>
<proteinExistence type="predicted"/>
<protein>
    <recommendedName>
        <fullName evidence="2">Ricin B lectin domain-containing protein</fullName>
    </recommendedName>
</protein>
<keyword evidence="4" id="KW-1185">Reference proteome</keyword>
<organism evidence="3 4">
    <name type="scientific">Dyadobacter psychrotolerans</name>
    <dbReference type="NCBI Taxonomy" id="2541721"/>
    <lineage>
        <taxon>Bacteria</taxon>
        <taxon>Pseudomonadati</taxon>
        <taxon>Bacteroidota</taxon>
        <taxon>Cytophagia</taxon>
        <taxon>Cytophagales</taxon>
        <taxon>Spirosomataceae</taxon>
        <taxon>Dyadobacter</taxon>
    </lineage>
</organism>
<evidence type="ECO:0000256" key="1">
    <source>
        <dbReference type="SAM" id="MobiDB-lite"/>
    </source>
</evidence>
<dbReference type="SUPFAM" id="SSF50370">
    <property type="entry name" value="Ricin B-like lectins"/>
    <property type="match status" value="1"/>
</dbReference>
<evidence type="ECO:0000259" key="2">
    <source>
        <dbReference type="Pfam" id="PF14200"/>
    </source>
</evidence>
<evidence type="ECO:0000313" key="3">
    <source>
        <dbReference type="EMBL" id="TDE18366.1"/>
    </source>
</evidence>
<dbReference type="CDD" id="cd00161">
    <property type="entry name" value="beta-trefoil_Ricin-like"/>
    <property type="match status" value="1"/>
</dbReference>
<comment type="caution">
    <text evidence="3">The sequence shown here is derived from an EMBL/GenBank/DDBJ whole genome shotgun (WGS) entry which is preliminary data.</text>
</comment>
<name>A0A4R5DUZ9_9BACT</name>
<dbReference type="Proteomes" id="UP000294850">
    <property type="component" value="Unassembled WGS sequence"/>
</dbReference>